<gene>
    <name evidence="2" type="ORF">J2Z65_007136</name>
</gene>
<evidence type="ECO:0000256" key="1">
    <source>
        <dbReference type="SAM" id="Phobius"/>
    </source>
</evidence>
<comment type="caution">
    <text evidence="2">The sequence shown here is derived from an EMBL/GenBank/DDBJ whole genome shotgun (WGS) entry which is preliminary data.</text>
</comment>
<dbReference type="Proteomes" id="UP001519344">
    <property type="component" value="Unassembled WGS sequence"/>
</dbReference>
<sequence length="140" mass="16526">MDKRKVMLFALTIIIVLLNVLESFRWNYNNFEGDIRYKTDRWTNKVWVEFYAPLASGSAMEFPLLSNSEINSYPQLESHVEKIAMSGYLVSEWLKRMKLTYLYYGINSFLIIILLLLLAMITRTRKRPTRKSVLNSLCMI</sequence>
<dbReference type="RefSeq" id="WP_209856375.1">
    <property type="nucleotide sequence ID" value="NZ_JAGGKV010000046.1"/>
</dbReference>
<organism evidence="2 3">
    <name type="scientific">Paenibacillus aceris</name>
    <dbReference type="NCBI Taxonomy" id="869555"/>
    <lineage>
        <taxon>Bacteria</taxon>
        <taxon>Bacillati</taxon>
        <taxon>Bacillota</taxon>
        <taxon>Bacilli</taxon>
        <taxon>Bacillales</taxon>
        <taxon>Paenibacillaceae</taxon>
        <taxon>Paenibacillus</taxon>
    </lineage>
</organism>
<feature type="transmembrane region" description="Helical" evidence="1">
    <location>
        <begin position="101"/>
        <end position="121"/>
    </location>
</feature>
<evidence type="ECO:0000313" key="3">
    <source>
        <dbReference type="Proteomes" id="UP001519344"/>
    </source>
</evidence>
<evidence type="ECO:0000313" key="2">
    <source>
        <dbReference type="EMBL" id="MBP1967854.1"/>
    </source>
</evidence>
<proteinExistence type="predicted"/>
<reference evidence="2 3" key="1">
    <citation type="submission" date="2021-03" db="EMBL/GenBank/DDBJ databases">
        <title>Genomic Encyclopedia of Type Strains, Phase IV (KMG-IV): sequencing the most valuable type-strain genomes for metagenomic binning, comparative biology and taxonomic classification.</title>
        <authorList>
            <person name="Goeker M."/>
        </authorList>
    </citation>
    <scope>NUCLEOTIDE SEQUENCE [LARGE SCALE GENOMIC DNA]</scope>
    <source>
        <strain evidence="2 3">DSM 24950</strain>
    </source>
</reference>
<keyword evidence="1" id="KW-1133">Transmembrane helix</keyword>
<keyword evidence="3" id="KW-1185">Reference proteome</keyword>
<dbReference type="EMBL" id="JAGGKV010000046">
    <property type="protein sequence ID" value="MBP1967854.1"/>
    <property type="molecule type" value="Genomic_DNA"/>
</dbReference>
<protein>
    <submittedName>
        <fullName evidence="2">Uncharacterized protein</fullName>
    </submittedName>
</protein>
<keyword evidence="1" id="KW-0472">Membrane</keyword>
<keyword evidence="1" id="KW-0812">Transmembrane</keyword>
<accession>A0ABS4ICR9</accession>
<name>A0ABS4ICR9_9BACL</name>